<dbReference type="AlphaFoldDB" id="A0A0N9XH99"/>
<dbReference type="EMBL" id="CP011269">
    <property type="protein sequence ID" value="ALI27293.1"/>
    <property type="molecule type" value="Genomic_DNA"/>
</dbReference>
<name>A0A0N9XH99_MYCFO</name>
<protein>
    <submittedName>
        <fullName evidence="2">Uncharacterized protein</fullName>
    </submittedName>
</protein>
<evidence type="ECO:0000313" key="2">
    <source>
        <dbReference type="EMBL" id="ALI27293.1"/>
    </source>
</evidence>
<accession>A0A0N9XH99</accession>
<proteinExistence type="predicted"/>
<feature type="region of interest" description="Disordered" evidence="1">
    <location>
        <begin position="1"/>
        <end position="36"/>
    </location>
</feature>
<keyword evidence="3" id="KW-1185">Reference proteome</keyword>
<dbReference type="PATRIC" id="fig|1766.6.peg.3450"/>
<organism evidence="2 3">
    <name type="scientific">Mycolicibacterium fortuitum</name>
    <name type="common">Mycobacterium fortuitum</name>
    <dbReference type="NCBI Taxonomy" id="1766"/>
    <lineage>
        <taxon>Bacteria</taxon>
        <taxon>Bacillati</taxon>
        <taxon>Actinomycetota</taxon>
        <taxon>Actinomycetes</taxon>
        <taxon>Mycobacteriales</taxon>
        <taxon>Mycobacteriaceae</taxon>
        <taxon>Mycolicibacterium</taxon>
    </lineage>
</organism>
<dbReference type="Proteomes" id="UP000057134">
    <property type="component" value="Chromosome"/>
</dbReference>
<sequence>MSTDPRDTTRRKPSTGATARRARGQPEQTVRCGKHVRPPVTPFCSTADVTLPEPTDGPG</sequence>
<gene>
    <name evidence="2" type="ORF">XA26_34670</name>
</gene>
<feature type="compositionally biased region" description="Basic and acidic residues" evidence="1">
    <location>
        <begin position="1"/>
        <end position="10"/>
    </location>
</feature>
<evidence type="ECO:0000256" key="1">
    <source>
        <dbReference type="SAM" id="MobiDB-lite"/>
    </source>
</evidence>
<reference evidence="2 3" key="1">
    <citation type="journal article" date="2015" name="MBio">
        <title>Enzymatic Degradation of Phenazines Can Generate Energy and Protect Sensitive Organisms from Toxicity.</title>
        <authorList>
            <person name="Costa K.C."/>
            <person name="Bergkessel M."/>
            <person name="Saunders S."/>
            <person name="Korlach J."/>
            <person name="Newman D.K."/>
        </authorList>
    </citation>
    <scope>NUCLEOTIDE SEQUENCE [LARGE SCALE GENOMIC DNA]</scope>
    <source>
        <strain evidence="2 3">CT6</strain>
    </source>
</reference>
<dbReference type="KEGG" id="mft:XA26_34670"/>
<evidence type="ECO:0000313" key="3">
    <source>
        <dbReference type="Proteomes" id="UP000057134"/>
    </source>
</evidence>